<protein>
    <submittedName>
        <fullName evidence="3">Uncharacterized protein</fullName>
    </submittedName>
</protein>
<evidence type="ECO:0000313" key="3">
    <source>
        <dbReference type="EMBL" id="CBZ33583.1"/>
    </source>
</evidence>
<feature type="region of interest" description="Disordered" evidence="1">
    <location>
        <begin position="335"/>
        <end position="371"/>
    </location>
</feature>
<dbReference type="AlphaFoldDB" id="E9BEA7"/>
<name>E9BEA7_LEIDO</name>
<dbReference type="EMBL" id="CP029518">
    <property type="protein sequence ID" value="AYU78215.1"/>
    <property type="molecule type" value="Genomic_DNA"/>
</dbReference>
<keyword evidence="5" id="KW-1185">Reference proteome</keyword>
<reference evidence="4" key="3">
    <citation type="submission" date="2011-02" db="EMBL/GenBank/DDBJ databases">
        <title>Whole genome sequencing of Leishmania donovani clinical lines reveals dynamic variation related to drug resistance.</title>
        <authorList>
            <person name="Downing T."/>
            <person name="Imamura H."/>
            <person name="Sanders M."/>
            <person name="Decuypere S."/>
            <person name="Hertz-Fowler C."/>
            <person name="Clark T.G."/>
            <person name="Rijal S."/>
            <person name="Sundar S."/>
            <person name="Quail M.A."/>
            <person name="De Doncker S."/>
            <person name="Maes I."/>
            <person name="Vanaerschot M."/>
            <person name="Stark O."/>
            <person name="Schonian G."/>
            <person name="Dujardin J.C."/>
            <person name="Berriman M."/>
        </authorList>
    </citation>
    <scope>NUCLEOTIDE SEQUENCE [LARGE SCALE GENOMIC DNA]</scope>
    <source>
        <strain evidence="4">BPK282A1</strain>
    </source>
</reference>
<gene>
    <name evidence="3" type="ORF">LDBPK_191150</name>
    <name evidence="2" type="ORF">LdCL_190016600</name>
</gene>
<feature type="compositionally biased region" description="Basic and acidic residues" evidence="1">
    <location>
        <begin position="344"/>
        <end position="355"/>
    </location>
</feature>
<organism evidence="3 4">
    <name type="scientific">Leishmania donovani</name>
    <dbReference type="NCBI Taxonomy" id="5661"/>
    <lineage>
        <taxon>Eukaryota</taxon>
        <taxon>Discoba</taxon>
        <taxon>Euglenozoa</taxon>
        <taxon>Kinetoplastea</taxon>
        <taxon>Metakinetoplastina</taxon>
        <taxon>Trypanosomatida</taxon>
        <taxon>Trypanosomatidae</taxon>
        <taxon>Leishmaniinae</taxon>
        <taxon>Leishmania</taxon>
    </lineage>
</organism>
<dbReference type="GeneID" id="13386102"/>
<dbReference type="KEGG" id="ldo:LDBPK_191150"/>
<dbReference type="PhylomeDB" id="E9BEA7"/>
<feature type="compositionally biased region" description="Polar residues" evidence="1">
    <location>
        <begin position="357"/>
        <end position="371"/>
    </location>
</feature>
<dbReference type="Proteomes" id="UP000274082">
    <property type="component" value="Chromosome 19"/>
</dbReference>
<reference evidence="2 5" key="4">
    <citation type="journal article" date="2018" name="Sci. Rep.">
        <title>A complete Leishmania donovani reference genome identifies novel genetic variations associated with virulence.</title>
        <authorList>
            <person name="Lypaczewski P."/>
            <person name="Hoshizaki J."/>
            <person name="Zhang W.-W."/>
            <person name="McCall L.-I."/>
            <person name="Torcivia-Rodriguez J."/>
            <person name="Simonyan V."/>
            <person name="Kaur A."/>
            <person name="Dewar K."/>
            <person name="Matlashewski G."/>
        </authorList>
    </citation>
    <scope>NUCLEOTIDE SEQUENCE [LARGE SCALE GENOMIC DNA]</scope>
    <source>
        <strain evidence="2 5">LdCL</strain>
    </source>
</reference>
<reference evidence="3 4" key="1">
    <citation type="journal article" date="2011" name="Genome Res.">
        <title>Whole genome sequencing of multiple Leishmania donovani clinical isolates provides insights into population structure and mechanisms of drug resistance.</title>
        <authorList>
            <person name="Downing T."/>
            <person name="Imamura H."/>
            <person name="Decuypere S."/>
            <person name="Clark T.G."/>
            <person name="Coombs G.H."/>
            <person name="Cotton J.A."/>
            <person name="Hilley J.D."/>
            <person name="de Doncker S."/>
            <person name="Maes I."/>
            <person name="Mottram J.C."/>
            <person name="Quail M.A."/>
            <person name="Rijal S."/>
            <person name="Sanders M."/>
            <person name="Schonian G."/>
            <person name="Stark O."/>
            <person name="Sundar S."/>
            <person name="Vanaerschot M."/>
            <person name="Hertz-Fowler C."/>
            <person name="Dujardin J.C."/>
            <person name="Berriman M."/>
        </authorList>
    </citation>
    <scope>NUCLEOTIDE SEQUENCE [LARGE SCALE GENOMIC DNA]</scope>
    <source>
        <strain evidence="3 4">BPK282A1</strain>
    </source>
</reference>
<dbReference type="VEuPathDB" id="TriTrypDB:LDHU3_19.1390"/>
<feature type="compositionally biased region" description="Basic and acidic residues" evidence="1">
    <location>
        <begin position="83"/>
        <end position="120"/>
    </location>
</feature>
<dbReference type="RefSeq" id="XP_003860290.1">
    <property type="nucleotide sequence ID" value="XM_003860242.1"/>
</dbReference>
<dbReference type="OMA" id="KQRYNWM"/>
<dbReference type="VEuPathDB" id="TriTrypDB:LdBPK_191150.1"/>
<sequence>MTALITKQRYNWMGYDGIESVECDTALLRSDVSSANNYNYMHRQQVIMELKERLYRIKRDLGLIPEEELRAEEEALQRRRMEKKRREAEERMRKEAEEAARAEEMERRRLELEEAEERASAQEAAAQASAERKRYMDDSDEDSDGENGIDDEQSASLVAMLRTQAEINSAIVGFTKGTRMLLASSGNGYVSYLDGSMHFTIAKVEKYNASKRERVMEAVAGTNVAVPTAEEYSLEEVRQAMNACDTARKKLDVLRALQDPTYTARIRSAEKDTYGTPVQQLTEEDGDMSALVANCEDAKRFAESVRKAYNKKAAASGHALACALCMCPFTAEQESTSEAQAAAGEERANAEEKVSKTAGTKSPSSSAMSAQ</sequence>
<feature type="region of interest" description="Disordered" evidence="1">
    <location>
        <begin position="83"/>
        <end position="150"/>
    </location>
</feature>
<dbReference type="Proteomes" id="UP000008980">
    <property type="component" value="Chromosome 19"/>
</dbReference>
<evidence type="ECO:0000313" key="5">
    <source>
        <dbReference type="Proteomes" id="UP000274082"/>
    </source>
</evidence>
<evidence type="ECO:0000313" key="2">
    <source>
        <dbReference type="EMBL" id="AYU78215.1"/>
    </source>
</evidence>
<evidence type="ECO:0000256" key="1">
    <source>
        <dbReference type="SAM" id="MobiDB-lite"/>
    </source>
</evidence>
<accession>E9BEA7</accession>
<proteinExistence type="predicted"/>
<feature type="compositionally biased region" description="Acidic residues" evidence="1">
    <location>
        <begin position="138"/>
        <end position="150"/>
    </location>
</feature>
<dbReference type="EMBL" id="FR799606">
    <property type="protein sequence ID" value="CBZ33583.1"/>
    <property type="molecule type" value="Genomic_DNA"/>
</dbReference>
<accession>A0A3Q8IBB1</accession>
<dbReference type="VEuPathDB" id="TriTrypDB:LdCL_190016600"/>
<reference evidence="3" key="2">
    <citation type="submission" date="2011-01" db="EMBL/GenBank/DDBJ databases">
        <authorList>
            <person name="Zhao B.P."/>
            <person name="Ren Z.A."/>
            <person name="Li C.D."/>
        </authorList>
    </citation>
    <scope>NUCLEOTIDE SEQUENCE</scope>
    <source>
        <strain evidence="3">BPK282A1</strain>
    </source>
</reference>
<dbReference type="OrthoDB" id="273681at2759"/>
<evidence type="ECO:0000313" key="4">
    <source>
        <dbReference type="Proteomes" id="UP000008980"/>
    </source>
</evidence>